<sequence length="244" mass="27105">MADAVLQLSGVEKIIQKQTIVRKVDMQVRSGEVLALCGGNGAGKSTILRMIVGIQRPSGGEIRINGIRWQENRKKYTEQLGYMPDDYLFGQGLSAEETLTFWASLRKVSKERVMETLELVGLSAVRSKSVTAFSKGMRQRLLFAQALLGNPPLLVMDEPTNGLDPYWMDSFVNLVNAAKMDGRAVIFSTHQLQVAEAVADHVVFLQEGTVVREGARETFGKHGLQTAFSELYGDRRAEPEEMVR</sequence>
<evidence type="ECO:0000313" key="6">
    <source>
        <dbReference type="EMBL" id="RAV22859.1"/>
    </source>
</evidence>
<proteinExistence type="inferred from homology"/>
<dbReference type="GO" id="GO:0005524">
    <property type="term" value="F:ATP binding"/>
    <property type="evidence" value="ECO:0007669"/>
    <property type="project" value="UniProtKB-KW"/>
</dbReference>
<dbReference type="PANTHER" id="PTHR43335">
    <property type="entry name" value="ABC TRANSPORTER, ATP-BINDING PROTEIN"/>
    <property type="match status" value="1"/>
</dbReference>
<evidence type="ECO:0000256" key="1">
    <source>
        <dbReference type="ARBA" id="ARBA00005417"/>
    </source>
</evidence>
<dbReference type="SUPFAM" id="SSF52540">
    <property type="entry name" value="P-loop containing nucleoside triphosphate hydrolases"/>
    <property type="match status" value="1"/>
</dbReference>
<dbReference type="PANTHER" id="PTHR43335:SF4">
    <property type="entry name" value="ABC TRANSPORTER, ATP-BINDING PROTEIN"/>
    <property type="match status" value="1"/>
</dbReference>
<dbReference type="RefSeq" id="WP_113028968.1">
    <property type="nucleotide sequence ID" value="NZ_QMFB01000001.1"/>
</dbReference>
<dbReference type="InterPro" id="IPR003593">
    <property type="entry name" value="AAA+_ATPase"/>
</dbReference>
<dbReference type="Proteomes" id="UP000250369">
    <property type="component" value="Unassembled WGS sequence"/>
</dbReference>
<keyword evidence="3" id="KW-0547">Nucleotide-binding</keyword>
<evidence type="ECO:0000256" key="2">
    <source>
        <dbReference type="ARBA" id="ARBA00022448"/>
    </source>
</evidence>
<accession>A0A329MSA4</accession>
<feature type="domain" description="ABC transporter" evidence="5">
    <location>
        <begin position="6"/>
        <end position="232"/>
    </location>
</feature>
<dbReference type="AlphaFoldDB" id="A0A329MSA4"/>
<protein>
    <submittedName>
        <fullName evidence="6">ABC transporter ATP-binding protein</fullName>
    </submittedName>
</protein>
<gene>
    <name evidence="6" type="ORF">DQG23_01230</name>
</gene>
<keyword evidence="4 6" id="KW-0067">ATP-binding</keyword>
<dbReference type="PROSITE" id="PS00211">
    <property type="entry name" value="ABC_TRANSPORTER_1"/>
    <property type="match status" value="1"/>
</dbReference>
<keyword evidence="2" id="KW-0813">Transport</keyword>
<dbReference type="SMART" id="SM00382">
    <property type="entry name" value="AAA"/>
    <property type="match status" value="1"/>
</dbReference>
<dbReference type="EMBL" id="QMFB01000001">
    <property type="protein sequence ID" value="RAV22859.1"/>
    <property type="molecule type" value="Genomic_DNA"/>
</dbReference>
<dbReference type="CDD" id="cd03230">
    <property type="entry name" value="ABC_DR_subfamily_A"/>
    <property type="match status" value="1"/>
</dbReference>
<organism evidence="6 7">
    <name type="scientific">Paenibacillus contaminans</name>
    <dbReference type="NCBI Taxonomy" id="450362"/>
    <lineage>
        <taxon>Bacteria</taxon>
        <taxon>Bacillati</taxon>
        <taxon>Bacillota</taxon>
        <taxon>Bacilli</taxon>
        <taxon>Bacillales</taxon>
        <taxon>Paenibacillaceae</taxon>
        <taxon>Paenibacillus</taxon>
    </lineage>
</organism>
<reference evidence="6 7" key="1">
    <citation type="journal article" date="2009" name="Int. J. Syst. Evol. Microbiol.">
        <title>Paenibacillus contaminans sp. nov., isolated from a contaminated laboratory plate.</title>
        <authorList>
            <person name="Chou J.H."/>
            <person name="Lee J.H."/>
            <person name="Lin M.C."/>
            <person name="Chang P.S."/>
            <person name="Arun A.B."/>
            <person name="Young C.C."/>
            <person name="Chen W.M."/>
        </authorList>
    </citation>
    <scope>NUCLEOTIDE SEQUENCE [LARGE SCALE GENOMIC DNA]</scope>
    <source>
        <strain evidence="6 7">CKOBP-6</strain>
    </source>
</reference>
<evidence type="ECO:0000313" key="7">
    <source>
        <dbReference type="Proteomes" id="UP000250369"/>
    </source>
</evidence>
<dbReference type="PROSITE" id="PS50893">
    <property type="entry name" value="ABC_TRANSPORTER_2"/>
    <property type="match status" value="1"/>
</dbReference>
<dbReference type="Gene3D" id="3.40.50.300">
    <property type="entry name" value="P-loop containing nucleotide triphosphate hydrolases"/>
    <property type="match status" value="1"/>
</dbReference>
<dbReference type="InterPro" id="IPR017871">
    <property type="entry name" value="ABC_transporter-like_CS"/>
</dbReference>
<dbReference type="GO" id="GO:0016887">
    <property type="term" value="F:ATP hydrolysis activity"/>
    <property type="evidence" value="ECO:0007669"/>
    <property type="project" value="InterPro"/>
</dbReference>
<dbReference type="InterPro" id="IPR027417">
    <property type="entry name" value="P-loop_NTPase"/>
</dbReference>
<keyword evidence="7" id="KW-1185">Reference proteome</keyword>
<evidence type="ECO:0000256" key="3">
    <source>
        <dbReference type="ARBA" id="ARBA00022741"/>
    </source>
</evidence>
<dbReference type="OrthoDB" id="2353216at2"/>
<comment type="caution">
    <text evidence="6">The sequence shown here is derived from an EMBL/GenBank/DDBJ whole genome shotgun (WGS) entry which is preliminary data.</text>
</comment>
<dbReference type="InterPro" id="IPR003439">
    <property type="entry name" value="ABC_transporter-like_ATP-bd"/>
</dbReference>
<evidence type="ECO:0000256" key="4">
    <source>
        <dbReference type="ARBA" id="ARBA00022840"/>
    </source>
</evidence>
<evidence type="ECO:0000259" key="5">
    <source>
        <dbReference type="PROSITE" id="PS50893"/>
    </source>
</evidence>
<name>A0A329MSA4_9BACL</name>
<comment type="similarity">
    <text evidence="1">Belongs to the ABC transporter superfamily.</text>
</comment>
<dbReference type="Pfam" id="PF00005">
    <property type="entry name" value="ABC_tran"/>
    <property type="match status" value="1"/>
</dbReference>